<dbReference type="PANTHER" id="PTHR34365:SF7">
    <property type="entry name" value="GLYCINE-RICH DOMAIN-CONTAINING PROTEIN 1"/>
    <property type="match status" value="1"/>
</dbReference>
<dbReference type="AlphaFoldDB" id="A0AAV2QHQ2"/>
<keyword evidence="2" id="KW-1185">Reference proteome</keyword>
<sequence length="367" mass="42845">MCGRMLNHSLMNETELQVARGHCQKLWEANYPDEPWYVLDDPTKSQVFISGDKQTKMSYDITAAVERQSAFYYQVSLPHHRDDEFLRNSEIRYRQFLALVWANPTHLIVPTYDIDVLWHTHQVHPKKYEIDTKALLKKILDHDDSVNQRHRGSKLNTSDRFTRQQWRSSFRSKYSRDGAMFRCEPTKRYIKPLPPSLEDSALTSLPIKLRICGEEIDGQLIPKMEQKFVDESVMTKMYGFVPSVTMVQSESERDNKIFGVPMFTSTFRLLKDSDENKLPMLDAEVYHDYTMWHGSALHLYSASNSPEKRQLVALVHTLHNNTLPSQNTWKDSDTRNTELPLRNTIRGERALVVKLCDGDWAVLVGYW</sequence>
<name>A0AAV2QHQ2_MEGNR</name>
<dbReference type="InterPro" id="IPR009836">
    <property type="entry name" value="GRDP-like"/>
</dbReference>
<evidence type="ECO:0000313" key="1">
    <source>
        <dbReference type="EMBL" id="CAL4084069.1"/>
    </source>
</evidence>
<proteinExistence type="predicted"/>
<dbReference type="PANTHER" id="PTHR34365">
    <property type="entry name" value="ENOLASE (DUF1399)"/>
    <property type="match status" value="1"/>
</dbReference>
<protein>
    <recommendedName>
        <fullName evidence="3">Embryonic stem cell-specific 5-hydroxymethylcytosine-binding protein</fullName>
    </recommendedName>
</protein>
<comment type="caution">
    <text evidence="1">The sequence shown here is derived from an EMBL/GenBank/DDBJ whole genome shotgun (WGS) entry which is preliminary data.</text>
</comment>
<accession>A0AAV2QHQ2</accession>
<evidence type="ECO:0008006" key="3">
    <source>
        <dbReference type="Google" id="ProtNLM"/>
    </source>
</evidence>
<dbReference type="Proteomes" id="UP001497623">
    <property type="component" value="Unassembled WGS sequence"/>
</dbReference>
<reference evidence="1 2" key="1">
    <citation type="submission" date="2024-05" db="EMBL/GenBank/DDBJ databases">
        <authorList>
            <person name="Wallberg A."/>
        </authorList>
    </citation>
    <scope>NUCLEOTIDE SEQUENCE [LARGE SCALE GENOMIC DNA]</scope>
</reference>
<gene>
    <name evidence="1" type="ORF">MNOR_LOCUS12308</name>
</gene>
<evidence type="ECO:0000313" key="2">
    <source>
        <dbReference type="Proteomes" id="UP001497623"/>
    </source>
</evidence>
<dbReference type="EMBL" id="CAXKWB010006725">
    <property type="protein sequence ID" value="CAL4084069.1"/>
    <property type="molecule type" value="Genomic_DNA"/>
</dbReference>
<dbReference type="Pfam" id="PF07173">
    <property type="entry name" value="GRDP-like"/>
    <property type="match status" value="1"/>
</dbReference>
<organism evidence="1 2">
    <name type="scientific">Meganyctiphanes norvegica</name>
    <name type="common">Northern krill</name>
    <name type="synonym">Thysanopoda norvegica</name>
    <dbReference type="NCBI Taxonomy" id="48144"/>
    <lineage>
        <taxon>Eukaryota</taxon>
        <taxon>Metazoa</taxon>
        <taxon>Ecdysozoa</taxon>
        <taxon>Arthropoda</taxon>
        <taxon>Crustacea</taxon>
        <taxon>Multicrustacea</taxon>
        <taxon>Malacostraca</taxon>
        <taxon>Eumalacostraca</taxon>
        <taxon>Eucarida</taxon>
        <taxon>Euphausiacea</taxon>
        <taxon>Euphausiidae</taxon>
        <taxon>Meganyctiphanes</taxon>
    </lineage>
</organism>
<feature type="non-terminal residue" evidence="1">
    <location>
        <position position="367"/>
    </location>
</feature>